<evidence type="ECO:0000256" key="1">
    <source>
        <dbReference type="SAM" id="MobiDB-lite"/>
    </source>
</evidence>
<evidence type="ECO:0000313" key="3">
    <source>
        <dbReference type="Proteomes" id="UP001501570"/>
    </source>
</evidence>
<dbReference type="EMBL" id="BAABJQ010000020">
    <property type="protein sequence ID" value="GAA5194067.1"/>
    <property type="molecule type" value="Genomic_DNA"/>
</dbReference>
<sequence>MYSGRECARLEGTRKASAAAPLAPPAMIAVRGAKGRNSSAEIPITAEEMPKTRP</sequence>
<feature type="region of interest" description="Disordered" evidence="1">
    <location>
        <begin position="31"/>
        <end position="54"/>
    </location>
</feature>
<comment type="caution">
    <text evidence="2">The sequence shown here is derived from an EMBL/GenBank/DDBJ whole genome shotgun (WGS) entry which is preliminary data.</text>
</comment>
<name>A0ABP9SC59_9ACTN</name>
<organism evidence="2 3">
    <name type="scientific">Rugosimonospora acidiphila</name>
    <dbReference type="NCBI Taxonomy" id="556531"/>
    <lineage>
        <taxon>Bacteria</taxon>
        <taxon>Bacillati</taxon>
        <taxon>Actinomycetota</taxon>
        <taxon>Actinomycetes</taxon>
        <taxon>Micromonosporales</taxon>
        <taxon>Micromonosporaceae</taxon>
        <taxon>Rugosimonospora</taxon>
    </lineage>
</organism>
<reference evidence="3" key="1">
    <citation type="journal article" date="2019" name="Int. J. Syst. Evol. Microbiol.">
        <title>The Global Catalogue of Microorganisms (GCM) 10K type strain sequencing project: providing services to taxonomists for standard genome sequencing and annotation.</title>
        <authorList>
            <consortium name="The Broad Institute Genomics Platform"/>
            <consortium name="The Broad Institute Genome Sequencing Center for Infectious Disease"/>
            <person name="Wu L."/>
            <person name="Ma J."/>
        </authorList>
    </citation>
    <scope>NUCLEOTIDE SEQUENCE [LARGE SCALE GENOMIC DNA]</scope>
    <source>
        <strain evidence="3">JCM 18304</strain>
    </source>
</reference>
<proteinExistence type="predicted"/>
<dbReference type="Proteomes" id="UP001501570">
    <property type="component" value="Unassembled WGS sequence"/>
</dbReference>
<gene>
    <name evidence="2" type="ORF">GCM10023322_57550</name>
</gene>
<accession>A0ABP9SC59</accession>
<evidence type="ECO:0000313" key="2">
    <source>
        <dbReference type="EMBL" id="GAA5194067.1"/>
    </source>
</evidence>
<keyword evidence="3" id="KW-1185">Reference proteome</keyword>
<protein>
    <submittedName>
        <fullName evidence="2">Uncharacterized protein</fullName>
    </submittedName>
</protein>